<dbReference type="SUPFAM" id="SSF55811">
    <property type="entry name" value="Nudix"/>
    <property type="match status" value="1"/>
</dbReference>
<dbReference type="CDD" id="cd03673">
    <property type="entry name" value="NUDIX_Ap6A_hydrolase"/>
    <property type="match status" value="1"/>
</dbReference>
<dbReference type="OrthoDB" id="9787476at2"/>
<dbReference type="InterPro" id="IPR020084">
    <property type="entry name" value="NUDIX_hydrolase_CS"/>
</dbReference>
<protein>
    <submittedName>
        <fullName evidence="4">NUDIX hydrolase</fullName>
    </submittedName>
</protein>
<dbReference type="PANTHER" id="PTHR21340:SF0">
    <property type="entry name" value="BIS(5'-NUCLEOSYL)-TETRAPHOSPHATASE [ASYMMETRICAL]"/>
    <property type="match status" value="1"/>
</dbReference>
<organism evidence="4 5">
    <name type="scientific">Oscillochloris trichoides DG-6</name>
    <dbReference type="NCBI Taxonomy" id="765420"/>
    <lineage>
        <taxon>Bacteria</taxon>
        <taxon>Bacillati</taxon>
        <taxon>Chloroflexota</taxon>
        <taxon>Chloroflexia</taxon>
        <taxon>Chloroflexales</taxon>
        <taxon>Chloroflexineae</taxon>
        <taxon>Oscillochloridaceae</taxon>
        <taxon>Oscillochloris</taxon>
    </lineage>
</organism>
<dbReference type="InterPro" id="IPR000086">
    <property type="entry name" value="NUDIX_hydrolase_dom"/>
</dbReference>
<proteinExistence type="inferred from homology"/>
<feature type="domain" description="Nudix hydrolase" evidence="3">
    <location>
        <begin position="12"/>
        <end position="144"/>
    </location>
</feature>
<evidence type="ECO:0000256" key="1">
    <source>
        <dbReference type="ARBA" id="ARBA00022801"/>
    </source>
</evidence>
<dbReference type="GO" id="GO:0006167">
    <property type="term" value="P:AMP biosynthetic process"/>
    <property type="evidence" value="ECO:0007669"/>
    <property type="project" value="TreeGrafter"/>
</dbReference>
<dbReference type="EMBL" id="ADVR01000012">
    <property type="protein sequence ID" value="EFO81401.1"/>
    <property type="molecule type" value="Genomic_DNA"/>
</dbReference>
<evidence type="ECO:0000259" key="3">
    <source>
        <dbReference type="PROSITE" id="PS51462"/>
    </source>
</evidence>
<comment type="similarity">
    <text evidence="2">Belongs to the Nudix hydrolase family.</text>
</comment>
<dbReference type="InterPro" id="IPR020476">
    <property type="entry name" value="Nudix_hydrolase"/>
</dbReference>
<sequence>MTMPDSSDQITPSIFAVGGVIYRCRRRDGKPEILIIKKRNGFWTLPKGRIEPGEHELVALHREMREETGLRVVIIAAGETLIYPIIKGDTLCTKQVHYFLVRAHGGKLRLSKAEKIERARWCTLRVAMERIHNPRLHPVVRWAAHQLGITLPL</sequence>
<dbReference type="PROSITE" id="PS51462">
    <property type="entry name" value="NUDIX"/>
    <property type="match status" value="1"/>
</dbReference>
<dbReference type="PANTHER" id="PTHR21340">
    <property type="entry name" value="DIADENOSINE 5,5-P1,P4-TETRAPHOSPHATE PYROPHOSPHOHYDROLASE MUTT"/>
    <property type="match status" value="1"/>
</dbReference>
<reference evidence="4 5" key="1">
    <citation type="journal article" date="2011" name="J. Bacteriol.">
        <title>Draft genome sequence of the anoxygenic filamentous phototrophic bacterium Oscillochloris trichoides subsp. DG-6.</title>
        <authorList>
            <person name="Kuznetsov B.B."/>
            <person name="Ivanovsky R.N."/>
            <person name="Keppen O.I."/>
            <person name="Sukhacheva M.V."/>
            <person name="Bumazhkin B.K."/>
            <person name="Patutina E.O."/>
            <person name="Beletsky A.V."/>
            <person name="Mardanov A.V."/>
            <person name="Baslerov R.V."/>
            <person name="Panteleeva A.N."/>
            <person name="Kolganova T.V."/>
            <person name="Ravin N.V."/>
            <person name="Skryabin K.G."/>
        </authorList>
    </citation>
    <scope>NUCLEOTIDE SEQUENCE [LARGE SCALE GENOMIC DNA]</scope>
    <source>
        <strain evidence="4 5">DG-6</strain>
    </source>
</reference>
<dbReference type="HOGENOM" id="CLU_037162_14_4_0"/>
<dbReference type="InterPro" id="IPR051325">
    <property type="entry name" value="Nudix_hydrolase_domain"/>
</dbReference>
<dbReference type="Proteomes" id="UP000054010">
    <property type="component" value="Unassembled WGS sequence"/>
</dbReference>
<name>E1IBI2_9CHLR</name>
<dbReference type="STRING" id="765420.OSCT_0683"/>
<dbReference type="GO" id="GO:0004081">
    <property type="term" value="F:bis(5'-nucleosyl)-tetraphosphatase (asymmetrical) activity"/>
    <property type="evidence" value="ECO:0007669"/>
    <property type="project" value="TreeGrafter"/>
</dbReference>
<comment type="caution">
    <text evidence="4">The sequence shown here is derived from an EMBL/GenBank/DDBJ whole genome shotgun (WGS) entry which is preliminary data.</text>
</comment>
<dbReference type="InterPro" id="IPR015797">
    <property type="entry name" value="NUDIX_hydrolase-like_dom_sf"/>
</dbReference>
<dbReference type="AlphaFoldDB" id="E1IBI2"/>
<dbReference type="PRINTS" id="PR00502">
    <property type="entry name" value="NUDIXFAMILY"/>
</dbReference>
<dbReference type="Pfam" id="PF00293">
    <property type="entry name" value="NUDIX"/>
    <property type="match status" value="1"/>
</dbReference>
<evidence type="ECO:0000256" key="2">
    <source>
        <dbReference type="RuleBase" id="RU003476"/>
    </source>
</evidence>
<accession>E1IBI2</accession>
<dbReference type="GO" id="GO:0006754">
    <property type="term" value="P:ATP biosynthetic process"/>
    <property type="evidence" value="ECO:0007669"/>
    <property type="project" value="TreeGrafter"/>
</dbReference>
<keyword evidence="1 2" id="KW-0378">Hydrolase</keyword>
<dbReference type="eggNOG" id="COG1051">
    <property type="taxonomic scope" value="Bacteria"/>
</dbReference>
<dbReference type="PROSITE" id="PS00893">
    <property type="entry name" value="NUDIX_BOX"/>
    <property type="match status" value="1"/>
</dbReference>
<dbReference type="Gene3D" id="3.90.79.10">
    <property type="entry name" value="Nucleoside Triphosphate Pyrophosphohydrolase"/>
    <property type="match status" value="1"/>
</dbReference>
<evidence type="ECO:0000313" key="4">
    <source>
        <dbReference type="EMBL" id="EFO81401.1"/>
    </source>
</evidence>
<keyword evidence="5" id="KW-1185">Reference proteome</keyword>
<evidence type="ECO:0000313" key="5">
    <source>
        <dbReference type="Proteomes" id="UP000054010"/>
    </source>
</evidence>
<gene>
    <name evidence="4" type="ORF">OSCT_0683</name>
</gene>